<organism evidence="10 11">
    <name type="scientific">Ancylobacter amanitiformis</name>
    <dbReference type="NCBI Taxonomy" id="217069"/>
    <lineage>
        <taxon>Bacteria</taxon>
        <taxon>Pseudomonadati</taxon>
        <taxon>Pseudomonadota</taxon>
        <taxon>Alphaproteobacteria</taxon>
        <taxon>Hyphomicrobiales</taxon>
        <taxon>Xanthobacteraceae</taxon>
        <taxon>Ancylobacter</taxon>
    </lineage>
</organism>
<dbReference type="SUPFAM" id="SSF47090">
    <property type="entry name" value="PGBD-like"/>
    <property type="match status" value="1"/>
</dbReference>
<evidence type="ECO:0000259" key="9">
    <source>
        <dbReference type="PROSITE" id="PS52029"/>
    </source>
</evidence>
<dbReference type="PANTHER" id="PTHR41533">
    <property type="entry name" value="L,D-TRANSPEPTIDASE HI_1667-RELATED"/>
    <property type="match status" value="1"/>
</dbReference>
<dbReference type="InterPro" id="IPR036366">
    <property type="entry name" value="PGBDSf"/>
</dbReference>
<name>A0ABU0LNH6_9HYPH</name>
<keyword evidence="11" id="KW-1185">Reference proteome</keyword>
<evidence type="ECO:0000313" key="10">
    <source>
        <dbReference type="EMBL" id="MDQ0510259.1"/>
    </source>
</evidence>
<dbReference type="Pfam" id="PF03734">
    <property type="entry name" value="YkuD"/>
    <property type="match status" value="1"/>
</dbReference>
<dbReference type="PANTHER" id="PTHR41533:SF2">
    <property type="entry name" value="BLR7131 PROTEIN"/>
    <property type="match status" value="1"/>
</dbReference>
<dbReference type="InterPro" id="IPR002477">
    <property type="entry name" value="Peptidoglycan-bd-like"/>
</dbReference>
<dbReference type="InterPro" id="IPR045380">
    <property type="entry name" value="LD_TPept_scaffold_dom"/>
</dbReference>
<gene>
    <name evidence="10" type="ORF">QOZ99_001142</name>
</gene>
<dbReference type="InterPro" id="IPR036365">
    <property type="entry name" value="PGBD-like_sf"/>
</dbReference>
<dbReference type="Pfam" id="PF20142">
    <property type="entry name" value="Scaffold"/>
    <property type="match status" value="1"/>
</dbReference>
<feature type="compositionally biased region" description="Low complexity" evidence="8">
    <location>
        <begin position="172"/>
        <end position="189"/>
    </location>
</feature>
<evidence type="ECO:0000313" key="11">
    <source>
        <dbReference type="Proteomes" id="UP001235094"/>
    </source>
</evidence>
<dbReference type="RefSeq" id="WP_306889031.1">
    <property type="nucleotide sequence ID" value="NZ_JAUSVR010000003.1"/>
</dbReference>
<dbReference type="Gene3D" id="1.10.101.10">
    <property type="entry name" value="PGBD-like superfamily/PGBD"/>
    <property type="match status" value="1"/>
</dbReference>
<feature type="compositionally biased region" description="Low complexity" evidence="8">
    <location>
        <begin position="148"/>
        <end position="165"/>
    </location>
</feature>
<feature type="region of interest" description="Disordered" evidence="8">
    <location>
        <begin position="51"/>
        <end position="112"/>
    </location>
</feature>
<protein>
    <submittedName>
        <fullName evidence="10">Murein L,D-transpeptidase YcbB/YkuD</fullName>
    </submittedName>
</protein>
<dbReference type="Gene3D" id="2.40.440.10">
    <property type="entry name" value="L,D-transpeptidase catalytic domain-like"/>
    <property type="match status" value="1"/>
</dbReference>
<feature type="region of interest" description="Disordered" evidence="8">
    <location>
        <begin position="137"/>
        <end position="189"/>
    </location>
</feature>
<evidence type="ECO:0000256" key="7">
    <source>
        <dbReference type="PROSITE-ProRule" id="PRU01373"/>
    </source>
</evidence>
<reference evidence="10 11" key="1">
    <citation type="submission" date="2023-07" db="EMBL/GenBank/DDBJ databases">
        <title>Genomic Encyclopedia of Type Strains, Phase IV (KMG-IV): sequencing the most valuable type-strain genomes for metagenomic binning, comparative biology and taxonomic classification.</title>
        <authorList>
            <person name="Goeker M."/>
        </authorList>
    </citation>
    <scope>NUCLEOTIDE SEQUENCE [LARGE SCALE GENOMIC DNA]</scope>
    <source>
        <strain evidence="10 11">DSM 15561</strain>
    </source>
</reference>
<proteinExistence type="inferred from homology"/>
<dbReference type="PROSITE" id="PS51318">
    <property type="entry name" value="TAT"/>
    <property type="match status" value="1"/>
</dbReference>
<evidence type="ECO:0000256" key="5">
    <source>
        <dbReference type="ARBA" id="ARBA00022984"/>
    </source>
</evidence>
<dbReference type="PROSITE" id="PS52029">
    <property type="entry name" value="LD_TPASE"/>
    <property type="match status" value="1"/>
</dbReference>
<dbReference type="CDD" id="cd16913">
    <property type="entry name" value="YkuD_like"/>
    <property type="match status" value="1"/>
</dbReference>
<evidence type="ECO:0000256" key="1">
    <source>
        <dbReference type="ARBA" id="ARBA00004752"/>
    </source>
</evidence>
<comment type="similarity">
    <text evidence="2">Belongs to the YkuD family.</text>
</comment>
<dbReference type="EMBL" id="JAUSVR010000003">
    <property type="protein sequence ID" value="MDQ0510259.1"/>
    <property type="molecule type" value="Genomic_DNA"/>
</dbReference>
<comment type="pathway">
    <text evidence="1 7">Cell wall biogenesis; peptidoglycan biosynthesis.</text>
</comment>
<dbReference type="InterPro" id="IPR005490">
    <property type="entry name" value="LD_TPept_cat_dom"/>
</dbReference>
<evidence type="ECO:0000256" key="8">
    <source>
        <dbReference type="SAM" id="MobiDB-lite"/>
    </source>
</evidence>
<keyword evidence="3" id="KW-0808">Transferase</keyword>
<comment type="caution">
    <text evidence="10">The sequence shown here is derived from an EMBL/GenBank/DDBJ whole genome shotgun (WGS) entry which is preliminary data.</text>
</comment>
<dbReference type="InterPro" id="IPR052905">
    <property type="entry name" value="LD-transpeptidase_YkuD-like"/>
</dbReference>
<dbReference type="SUPFAM" id="SSF141523">
    <property type="entry name" value="L,D-transpeptidase catalytic domain-like"/>
    <property type="match status" value="1"/>
</dbReference>
<dbReference type="Pfam" id="PF01471">
    <property type="entry name" value="PG_binding_1"/>
    <property type="match status" value="1"/>
</dbReference>
<dbReference type="Proteomes" id="UP001235094">
    <property type="component" value="Unassembled WGS sequence"/>
</dbReference>
<keyword evidence="4 7" id="KW-0133">Cell shape</keyword>
<feature type="domain" description="L,D-TPase catalytic" evidence="9">
    <location>
        <begin position="459"/>
        <end position="637"/>
    </location>
</feature>
<evidence type="ECO:0000256" key="3">
    <source>
        <dbReference type="ARBA" id="ARBA00022679"/>
    </source>
</evidence>
<evidence type="ECO:0000256" key="2">
    <source>
        <dbReference type="ARBA" id="ARBA00005992"/>
    </source>
</evidence>
<dbReference type="InterPro" id="IPR006311">
    <property type="entry name" value="TAT_signal"/>
</dbReference>
<keyword evidence="6 7" id="KW-0961">Cell wall biogenesis/degradation</keyword>
<evidence type="ECO:0000256" key="6">
    <source>
        <dbReference type="ARBA" id="ARBA00023316"/>
    </source>
</evidence>
<keyword evidence="5 7" id="KW-0573">Peptidoglycan synthesis</keyword>
<feature type="active site" description="Proton donor/acceptor" evidence="7">
    <location>
        <position position="587"/>
    </location>
</feature>
<accession>A0ABU0LNH6</accession>
<sequence length="703" mass="73661">MSGSGADLGGHRRRHLAGTACTLLMGALATAAFMPPFMPAASAQEFSGAPIATDRAGNGTGDAGPAFDPARAGLAHAGQGAAPLVGPGNVPEPFDINQTRTRRPNPAASAALAMQAPVAETHVGPASAAPAAPALDAAPSVGQGAPGTGASTPATSTPATSTPSLSTPPAPALGSGTPESAPAVAGTPAPAPGVSVAIADLLANHAVRFAARAGEQQALASFYGARANQPLFTAGTGVSPIGIAALAAFAGAAAEGLNPADYAIPPLAAHPSDADLADYELRIAATALLYARHAQTGRFDPARISKDVDPTLTPPDPLETLSLLATSPNPAVAFASFAPQYDEYRLLKAQLAHLQSQAQARAVHAAIPPGPSVRPGDRDARVPLLRSRLGLARTAEESLYDPALVEAVRQFQAGSGQKADGIVGRGTLAALNAGQGDRVADIIANMERWRWLPHKVAPVYVMVNIPEFMVRVVVNEQTVHETRVVVGKPENQTPIMSEDLQYAVFNPAWNVPPGIIKNEMLPKLQADPYALDRQGIDVVRNGRIIDPGSVDWRRGSQGYSFRQAPGERNALGQMKFMFPNKHSVYLHDTPSRSLFSRDYRAFSHGCVRVFEPLKFAEVLFDLGLPGDNWPQQRIAKLIGGNEKYLTLKQRFPVHLVYFTTYVDAGGKLVSREDLYGIDAATKAALGLDGQRRFADRGGLAPAR</sequence>
<dbReference type="InterPro" id="IPR038063">
    <property type="entry name" value="Transpep_catalytic_dom"/>
</dbReference>
<feature type="active site" description="Nucleophile" evidence="7">
    <location>
        <position position="606"/>
    </location>
</feature>
<evidence type="ECO:0000256" key="4">
    <source>
        <dbReference type="ARBA" id="ARBA00022960"/>
    </source>
</evidence>